<feature type="compositionally biased region" description="Polar residues" evidence="1">
    <location>
        <begin position="499"/>
        <end position="518"/>
    </location>
</feature>
<name>A0A2T3A8H2_9PEZI</name>
<feature type="region of interest" description="Disordered" evidence="1">
    <location>
        <begin position="651"/>
        <end position="696"/>
    </location>
</feature>
<dbReference type="GO" id="GO:0003700">
    <property type="term" value="F:DNA-binding transcription factor activity"/>
    <property type="evidence" value="ECO:0007669"/>
    <property type="project" value="InterPro"/>
</dbReference>
<feature type="region of interest" description="Disordered" evidence="1">
    <location>
        <begin position="118"/>
        <end position="138"/>
    </location>
</feature>
<protein>
    <recommendedName>
        <fullName evidence="2">BZIP domain-containing protein</fullName>
    </recommendedName>
</protein>
<feature type="region of interest" description="Disordered" evidence="1">
    <location>
        <begin position="475"/>
        <end position="539"/>
    </location>
</feature>
<dbReference type="SUPFAM" id="SSF57959">
    <property type="entry name" value="Leucine zipper domain"/>
    <property type="match status" value="1"/>
</dbReference>
<keyword evidence="4" id="KW-1185">Reference proteome</keyword>
<dbReference type="OrthoDB" id="295274at2759"/>
<feature type="compositionally biased region" description="Low complexity" evidence="1">
    <location>
        <begin position="380"/>
        <end position="409"/>
    </location>
</feature>
<dbReference type="InterPro" id="IPR046347">
    <property type="entry name" value="bZIP_sf"/>
</dbReference>
<evidence type="ECO:0000313" key="3">
    <source>
        <dbReference type="EMBL" id="PSR85704.1"/>
    </source>
</evidence>
<organism evidence="3 4">
    <name type="scientific">Coniella lustricola</name>
    <dbReference type="NCBI Taxonomy" id="2025994"/>
    <lineage>
        <taxon>Eukaryota</taxon>
        <taxon>Fungi</taxon>
        <taxon>Dikarya</taxon>
        <taxon>Ascomycota</taxon>
        <taxon>Pezizomycotina</taxon>
        <taxon>Sordariomycetes</taxon>
        <taxon>Sordariomycetidae</taxon>
        <taxon>Diaporthales</taxon>
        <taxon>Schizoparmaceae</taxon>
        <taxon>Coniella</taxon>
    </lineage>
</organism>
<feature type="compositionally biased region" description="Basic residues" evidence="1">
    <location>
        <begin position="123"/>
        <end position="132"/>
    </location>
</feature>
<evidence type="ECO:0000259" key="2">
    <source>
        <dbReference type="PROSITE" id="PS50217"/>
    </source>
</evidence>
<feature type="compositionally biased region" description="Low complexity" evidence="1">
    <location>
        <begin position="475"/>
        <end position="487"/>
    </location>
</feature>
<reference evidence="3 4" key="1">
    <citation type="journal article" date="2018" name="Mycol. Prog.">
        <title>Coniella lustricola, a new species from submerged detritus.</title>
        <authorList>
            <person name="Raudabaugh D.B."/>
            <person name="Iturriaga T."/>
            <person name="Carver A."/>
            <person name="Mondo S."/>
            <person name="Pangilinan J."/>
            <person name="Lipzen A."/>
            <person name="He G."/>
            <person name="Amirebrahimi M."/>
            <person name="Grigoriev I.V."/>
            <person name="Miller A.N."/>
        </authorList>
    </citation>
    <scope>NUCLEOTIDE SEQUENCE [LARGE SCALE GENOMIC DNA]</scope>
    <source>
        <strain evidence="3 4">B22-T-1</strain>
    </source>
</reference>
<evidence type="ECO:0000313" key="4">
    <source>
        <dbReference type="Proteomes" id="UP000241462"/>
    </source>
</evidence>
<dbReference type="STRING" id="2025994.A0A2T3A8H2"/>
<dbReference type="InParanoid" id="A0A2T3A8H2"/>
<dbReference type="InterPro" id="IPR004827">
    <property type="entry name" value="bZIP"/>
</dbReference>
<dbReference type="Gene3D" id="1.20.5.170">
    <property type="match status" value="1"/>
</dbReference>
<feature type="domain" description="BZIP" evidence="2">
    <location>
        <begin position="567"/>
        <end position="624"/>
    </location>
</feature>
<dbReference type="Proteomes" id="UP000241462">
    <property type="component" value="Unassembled WGS sequence"/>
</dbReference>
<dbReference type="PROSITE" id="PS50217">
    <property type="entry name" value="BZIP"/>
    <property type="match status" value="1"/>
</dbReference>
<feature type="compositionally biased region" description="Low complexity" evidence="1">
    <location>
        <begin position="329"/>
        <end position="358"/>
    </location>
</feature>
<feature type="region of interest" description="Disordered" evidence="1">
    <location>
        <begin position="317"/>
        <end position="434"/>
    </location>
</feature>
<dbReference type="PROSITE" id="PS00036">
    <property type="entry name" value="BZIP_BASIC"/>
    <property type="match status" value="1"/>
</dbReference>
<accession>A0A2T3A8H2</accession>
<dbReference type="AlphaFoldDB" id="A0A2T3A8H2"/>
<dbReference type="CDD" id="cd14687">
    <property type="entry name" value="bZIP_ATF2"/>
    <property type="match status" value="1"/>
</dbReference>
<gene>
    <name evidence="3" type="ORF">BD289DRAFT_482601</name>
</gene>
<proteinExistence type="predicted"/>
<sequence length="696" mass="75319">MPPSKQRHQALPLRKELYSASLPHNLAEFEARYGPQEPDYGQVHAGFDNVVGQYDSSHAAAANPQPKTPGTIANPPVFAEETFRYPPAAANAFTNAKHASYSYSLIDEAAAAATVTTMDQQQHHHHHHHHHQNASPYSTPGFQVEDNCAYDPRLFDFNNPHFAPPMLPESHYQTNIDGDMGSNNQHSNMDSLCADSIQGASSAAVPGSCSSTSWDAPLIAGMSNFEPAFAAYDNPQTISEASSCIVEGFSPAAHGYDDITMVLGPSSRGSASSFNSGAWSEHAAIPSFQQHPYHQHHHHSDVSPLSGTISPVQLESHRSSRALVPGYVSKRSSSSGARKHSSSSNTNTHTANASSSSSMRVQIPTQPASSSSGKKKKKPSTPSSSASLSQPTRTKTSQSRRSTTTTSTSNPEFHNPFDAPSKSPLSRPNHHNDKPYAVEGVARASGYSNATPPTPLSIVSHEADDKFVVDNQLYHQQQRQQRQSSQQQHHRKSTSQRSGSCSSHVSKPATHGTTSKETSPMKHNHQYHRHTNSEQDHHQYHNLDPQQATAQQELHNAAPVEVASSTQRQRNRLAATKCRAKSRAAVAELEATERGMRYHNTKLSATAMELKDEVLALKNEVLRHGNCDCVHIKEYLANAARAIVGGSMMTAGSSNAQQHSHHQTPAGRTMPGLIARHAPSCSGGGGGGGDLKQEYE</sequence>
<evidence type="ECO:0000256" key="1">
    <source>
        <dbReference type="SAM" id="MobiDB-lite"/>
    </source>
</evidence>
<dbReference type="EMBL" id="KZ678439">
    <property type="protein sequence ID" value="PSR85704.1"/>
    <property type="molecule type" value="Genomic_DNA"/>
</dbReference>